<dbReference type="InterPro" id="IPR012309">
    <property type="entry name" value="DNA_ligase_ATP-dep_C"/>
</dbReference>
<keyword evidence="8" id="KW-1185">Reference proteome</keyword>
<dbReference type="CDD" id="cd07970">
    <property type="entry name" value="OBF_DNA_ligase_LigC"/>
    <property type="match status" value="1"/>
</dbReference>
<dbReference type="SUPFAM" id="SSF50249">
    <property type="entry name" value="Nucleic acid-binding proteins"/>
    <property type="match status" value="1"/>
</dbReference>
<dbReference type="InterPro" id="IPR044117">
    <property type="entry name" value="OBF_LigC-like"/>
</dbReference>
<sequence>MTGSRPYGHPPPLGGRVPQTVRAPRRTIALMDLPVMPPVEPMLAKAAPDIPPGIQYEAKWDGFRAIVFRDGDEVELGSRSGKPLTRYFPELVEALRAEIPARCVLDGEIVIARDGRLDFDALLERIHPAESRVRHLAEVTPASFVAFDLLALGDESLMSTVQRDRREALTTALRDAADPVFTAPVTEDLDVAREWFEQFEGAGLDGIVAKPPGMPYRPGRRVMVKTKHERTADCVVAGLRPHKSGPVVGSLLLGLYDASGRLQHVGVCSSFPMRRREELMEELAPLRMESVAGHPWEEWTSEEAQAAGRLPGGPSRWTGKKDLSWIPLRPERVLEVAYDHMQGDRFRHTAQFRRWRPDREPEECTYAQLEEPVRYDLAEVLGA</sequence>
<dbReference type="PANTHER" id="PTHR45674:SF4">
    <property type="entry name" value="DNA LIGASE 1"/>
    <property type="match status" value="1"/>
</dbReference>
<evidence type="ECO:0000259" key="5">
    <source>
        <dbReference type="Pfam" id="PF01068"/>
    </source>
</evidence>
<dbReference type="EMBL" id="CP094298">
    <property type="protein sequence ID" value="UNZ01361.1"/>
    <property type="molecule type" value="Genomic_DNA"/>
</dbReference>
<dbReference type="Gene3D" id="3.30.470.30">
    <property type="entry name" value="DNA ligase/mRNA capping enzyme"/>
    <property type="match status" value="1"/>
</dbReference>
<comment type="similarity">
    <text evidence="1">Belongs to the ATP-dependent DNA ligase family.</text>
</comment>
<feature type="domain" description="DNA ligase ATP-dependent C-terminal" evidence="6">
    <location>
        <begin position="246"/>
        <end position="359"/>
    </location>
</feature>
<dbReference type="SUPFAM" id="SSF56091">
    <property type="entry name" value="DNA ligase/mRNA capping enzyme, catalytic domain"/>
    <property type="match status" value="1"/>
</dbReference>
<accession>A0ABY3YTM8</accession>
<evidence type="ECO:0000313" key="8">
    <source>
        <dbReference type="Proteomes" id="UP000829494"/>
    </source>
</evidence>
<dbReference type="PANTHER" id="PTHR45674">
    <property type="entry name" value="DNA LIGASE 1/3 FAMILY MEMBER"/>
    <property type="match status" value="1"/>
</dbReference>
<evidence type="ECO:0000259" key="6">
    <source>
        <dbReference type="Pfam" id="PF04679"/>
    </source>
</evidence>
<evidence type="ECO:0000256" key="3">
    <source>
        <dbReference type="ARBA" id="ARBA00022598"/>
    </source>
</evidence>
<dbReference type="CDD" id="cd07905">
    <property type="entry name" value="Adenylation_DNA_ligase_LigC"/>
    <property type="match status" value="1"/>
</dbReference>
<dbReference type="InterPro" id="IPR016059">
    <property type="entry name" value="DNA_ligase_ATP-dep_CS"/>
</dbReference>
<dbReference type="EC" id="6.5.1.1" evidence="2"/>
<evidence type="ECO:0000256" key="1">
    <source>
        <dbReference type="ARBA" id="ARBA00007572"/>
    </source>
</evidence>
<gene>
    <name evidence="7" type="ORF">SRIMR7_04335</name>
</gene>
<dbReference type="Proteomes" id="UP000829494">
    <property type="component" value="Chromosome"/>
</dbReference>
<dbReference type="NCBIfam" id="NF006078">
    <property type="entry name" value="PRK08224.1"/>
    <property type="match status" value="1"/>
</dbReference>
<dbReference type="InterPro" id="IPR044119">
    <property type="entry name" value="Adenylation_LigC-like"/>
</dbReference>
<name>A0ABY3YTM8_STRRM</name>
<reference evidence="7 8" key="1">
    <citation type="submission" date="2022-03" db="EMBL/GenBank/DDBJ databases">
        <title>Complete genome of Streptomyces rimosus ssp. rimosus R7 (=ATCC 10970).</title>
        <authorList>
            <person name="Beganovic S."/>
            <person name="Ruckert C."/>
            <person name="Busche T."/>
            <person name="Kalinowski J."/>
            <person name="Wittmann C."/>
        </authorList>
    </citation>
    <scope>NUCLEOTIDE SEQUENCE [LARGE SCALE GENOMIC DNA]</scope>
    <source>
        <strain evidence="7 8">R7</strain>
    </source>
</reference>
<evidence type="ECO:0000313" key="7">
    <source>
        <dbReference type="EMBL" id="UNZ01361.1"/>
    </source>
</evidence>
<organism evidence="7 8">
    <name type="scientific">Streptomyces rimosus subsp. rimosus</name>
    <dbReference type="NCBI Taxonomy" id="132474"/>
    <lineage>
        <taxon>Bacteria</taxon>
        <taxon>Bacillati</taxon>
        <taxon>Actinomycetota</taxon>
        <taxon>Actinomycetes</taxon>
        <taxon>Kitasatosporales</taxon>
        <taxon>Streptomycetaceae</taxon>
        <taxon>Streptomyces</taxon>
    </lineage>
</organism>
<feature type="domain" description="ATP-dependent DNA ligase family profile" evidence="5">
    <location>
        <begin position="41"/>
        <end position="227"/>
    </location>
</feature>
<dbReference type="InterPro" id="IPR012310">
    <property type="entry name" value="DNA_ligase_ATP-dep_cent"/>
</dbReference>
<protein>
    <recommendedName>
        <fullName evidence="2">DNA ligase (ATP)</fullName>
        <ecNumber evidence="2">6.5.1.1</ecNumber>
    </recommendedName>
</protein>
<dbReference type="Pfam" id="PF01068">
    <property type="entry name" value="DNA_ligase_A_M"/>
    <property type="match status" value="1"/>
</dbReference>
<dbReference type="InterPro" id="IPR050191">
    <property type="entry name" value="ATP-dep_DNA_ligase"/>
</dbReference>
<dbReference type="InterPro" id="IPR012340">
    <property type="entry name" value="NA-bd_OB-fold"/>
</dbReference>
<comment type="catalytic activity">
    <reaction evidence="4">
        <text>ATP + (deoxyribonucleotide)n-3'-hydroxyl + 5'-phospho-(deoxyribonucleotide)m = (deoxyribonucleotide)n+m + AMP + diphosphate.</text>
        <dbReference type="EC" id="6.5.1.1"/>
    </reaction>
</comment>
<dbReference type="PROSITE" id="PS00697">
    <property type="entry name" value="DNA_LIGASE_A1"/>
    <property type="match status" value="1"/>
</dbReference>
<dbReference type="Gene3D" id="2.40.50.140">
    <property type="entry name" value="Nucleic acid-binding proteins"/>
    <property type="match status" value="1"/>
</dbReference>
<proteinExistence type="inferred from homology"/>
<dbReference type="Pfam" id="PF04679">
    <property type="entry name" value="DNA_ligase_A_C"/>
    <property type="match status" value="1"/>
</dbReference>
<evidence type="ECO:0000256" key="4">
    <source>
        <dbReference type="ARBA" id="ARBA00034003"/>
    </source>
</evidence>
<evidence type="ECO:0000256" key="2">
    <source>
        <dbReference type="ARBA" id="ARBA00012727"/>
    </source>
</evidence>
<keyword evidence="3" id="KW-0436">Ligase</keyword>